<protein>
    <submittedName>
        <fullName evidence="1">(northern house mosquito) hypothetical protein</fullName>
    </submittedName>
</protein>
<organism evidence="1">
    <name type="scientific">Culex pipiens</name>
    <name type="common">House mosquito</name>
    <dbReference type="NCBI Taxonomy" id="7175"/>
    <lineage>
        <taxon>Eukaryota</taxon>
        <taxon>Metazoa</taxon>
        <taxon>Ecdysozoa</taxon>
        <taxon>Arthropoda</taxon>
        <taxon>Hexapoda</taxon>
        <taxon>Insecta</taxon>
        <taxon>Pterygota</taxon>
        <taxon>Neoptera</taxon>
        <taxon>Endopterygota</taxon>
        <taxon>Diptera</taxon>
        <taxon>Nematocera</taxon>
        <taxon>Culicoidea</taxon>
        <taxon>Culicidae</taxon>
        <taxon>Culicinae</taxon>
        <taxon>Culicini</taxon>
        <taxon>Culex</taxon>
        <taxon>Culex</taxon>
    </lineage>
</organism>
<dbReference type="SUPFAM" id="SSF56219">
    <property type="entry name" value="DNase I-like"/>
    <property type="match status" value="1"/>
</dbReference>
<dbReference type="EMBL" id="HBUE01085546">
    <property type="protein sequence ID" value="CAG6479530.1"/>
    <property type="molecule type" value="Transcribed_RNA"/>
</dbReference>
<accession>A0A8D8FQ40</accession>
<dbReference type="InterPro" id="IPR036691">
    <property type="entry name" value="Endo/exonu/phosph_ase_sf"/>
</dbReference>
<proteinExistence type="predicted"/>
<evidence type="ECO:0000313" key="1">
    <source>
        <dbReference type="EMBL" id="CAG6479531.1"/>
    </source>
</evidence>
<name>A0A8D8FQ40_CULPI</name>
<sequence length="152" mass="17536">MLDCTVSEGVSLPQNIFTVFELSVKLLQKLVFHLVHPNNPKEIVTEKHFQFEQVWAKATIAGQVHIFASVYFPPDHANKQSYELFFKTVEIITSKMEPEVKLHIYGDFNQSKVEFISDQENEAILLPVIGENETLHFLFDNIANYGLFQINH</sequence>
<reference evidence="1" key="1">
    <citation type="submission" date="2021-05" db="EMBL/GenBank/DDBJ databases">
        <authorList>
            <person name="Alioto T."/>
            <person name="Alioto T."/>
            <person name="Gomez Garrido J."/>
        </authorList>
    </citation>
    <scope>NUCLEOTIDE SEQUENCE</scope>
</reference>
<dbReference type="EMBL" id="HBUE01085553">
    <property type="protein sequence ID" value="CAG6479531.1"/>
    <property type="molecule type" value="Transcribed_RNA"/>
</dbReference>
<dbReference type="AlphaFoldDB" id="A0A8D8FQ40"/>
<dbReference type="EMBL" id="HBUE01085554">
    <property type="protein sequence ID" value="CAG6479532.1"/>
    <property type="molecule type" value="Transcribed_RNA"/>
</dbReference>